<dbReference type="PROSITE" id="PS00086">
    <property type="entry name" value="CYTOCHROME_P450"/>
    <property type="match status" value="1"/>
</dbReference>
<comment type="subcellular location">
    <subcellularLocation>
        <location evidence="2">Membrane</location>
        <topology evidence="2">Single-pass membrane protein</topology>
    </subcellularLocation>
</comment>
<evidence type="ECO:0000256" key="7">
    <source>
        <dbReference type="ARBA" id="ARBA00022989"/>
    </source>
</evidence>
<dbReference type="GO" id="GO:0005506">
    <property type="term" value="F:iron ion binding"/>
    <property type="evidence" value="ECO:0007669"/>
    <property type="project" value="InterPro"/>
</dbReference>
<keyword evidence="8 13" id="KW-0560">Oxidoreductase</keyword>
<evidence type="ECO:0000256" key="11">
    <source>
        <dbReference type="ARBA" id="ARBA00023136"/>
    </source>
</evidence>
<evidence type="ECO:0000256" key="2">
    <source>
        <dbReference type="ARBA" id="ARBA00004167"/>
    </source>
</evidence>
<evidence type="ECO:0000256" key="10">
    <source>
        <dbReference type="ARBA" id="ARBA00023033"/>
    </source>
</evidence>
<dbReference type="PANTHER" id="PTHR24305">
    <property type="entry name" value="CYTOCHROME P450"/>
    <property type="match status" value="1"/>
</dbReference>
<evidence type="ECO:0000256" key="1">
    <source>
        <dbReference type="ARBA" id="ARBA00001971"/>
    </source>
</evidence>
<evidence type="ECO:0000256" key="9">
    <source>
        <dbReference type="ARBA" id="ARBA00023004"/>
    </source>
</evidence>
<dbReference type="EMBL" id="SWKU01000032">
    <property type="protein sequence ID" value="KAF2995527.1"/>
    <property type="molecule type" value="Genomic_DNA"/>
</dbReference>
<evidence type="ECO:0008006" key="16">
    <source>
        <dbReference type="Google" id="ProtNLM"/>
    </source>
</evidence>
<dbReference type="CDD" id="cd11062">
    <property type="entry name" value="CYP58-like"/>
    <property type="match status" value="1"/>
</dbReference>
<reference evidence="14" key="1">
    <citation type="submission" date="2019-04" db="EMBL/GenBank/DDBJ databases">
        <title>Sequencing of skin fungus with MAO and IRED activity.</title>
        <authorList>
            <person name="Marsaioli A.J."/>
            <person name="Bonatto J.M.C."/>
            <person name="Reis Junior O."/>
        </authorList>
    </citation>
    <scope>NUCLEOTIDE SEQUENCE</scope>
    <source>
        <strain evidence="14">30M1</strain>
    </source>
</reference>
<dbReference type="GO" id="GO:0020037">
    <property type="term" value="F:heme binding"/>
    <property type="evidence" value="ECO:0007669"/>
    <property type="project" value="InterPro"/>
</dbReference>
<evidence type="ECO:0000256" key="8">
    <source>
        <dbReference type="ARBA" id="ARBA00023002"/>
    </source>
</evidence>
<dbReference type="AlphaFoldDB" id="A0A9P4W7W7"/>
<dbReference type="InterPro" id="IPR017972">
    <property type="entry name" value="Cyt_P450_CS"/>
</dbReference>
<dbReference type="PRINTS" id="PR00385">
    <property type="entry name" value="P450"/>
</dbReference>
<dbReference type="FunFam" id="1.10.630.10:FF:000069">
    <property type="entry name" value="Cytochrome P450, putative (Eurofung)"/>
    <property type="match status" value="1"/>
</dbReference>
<accession>A0A9P4W7W7</accession>
<feature type="binding site" description="axial binding residue" evidence="12">
    <location>
        <position position="468"/>
    </location>
    <ligand>
        <name>heme</name>
        <dbReference type="ChEBI" id="CHEBI:30413"/>
    </ligand>
    <ligandPart>
        <name>Fe</name>
        <dbReference type="ChEBI" id="CHEBI:18248"/>
    </ligandPart>
</feature>
<dbReference type="InterPro" id="IPR002401">
    <property type="entry name" value="Cyt_P450_E_grp-I"/>
</dbReference>
<evidence type="ECO:0000256" key="13">
    <source>
        <dbReference type="RuleBase" id="RU000461"/>
    </source>
</evidence>
<comment type="cofactor">
    <cofactor evidence="1 12">
        <name>heme</name>
        <dbReference type="ChEBI" id="CHEBI:30413"/>
    </cofactor>
</comment>
<gene>
    <name evidence="14" type="ORF">E8E13_002120</name>
</gene>
<keyword evidence="4 12" id="KW-0349">Heme</keyword>
<keyword evidence="11" id="KW-0472">Membrane</keyword>
<dbReference type="InterPro" id="IPR001128">
    <property type="entry name" value="Cyt_P450"/>
</dbReference>
<comment type="similarity">
    <text evidence="3 13">Belongs to the cytochrome P450 family.</text>
</comment>
<keyword evidence="6 12" id="KW-0479">Metal-binding</keyword>
<dbReference type="SUPFAM" id="SSF48264">
    <property type="entry name" value="Cytochrome P450"/>
    <property type="match status" value="1"/>
</dbReference>
<keyword evidence="7" id="KW-1133">Transmembrane helix</keyword>
<keyword evidence="10 13" id="KW-0503">Monooxygenase</keyword>
<evidence type="ECO:0000313" key="14">
    <source>
        <dbReference type="EMBL" id="KAF2995527.1"/>
    </source>
</evidence>
<keyword evidence="15" id="KW-1185">Reference proteome</keyword>
<evidence type="ECO:0000256" key="5">
    <source>
        <dbReference type="ARBA" id="ARBA00022692"/>
    </source>
</evidence>
<evidence type="ECO:0000313" key="15">
    <source>
        <dbReference type="Proteomes" id="UP000801428"/>
    </source>
</evidence>
<dbReference type="Proteomes" id="UP000801428">
    <property type="component" value="Unassembled WGS sequence"/>
</dbReference>
<proteinExistence type="inferred from homology"/>
<evidence type="ECO:0000256" key="12">
    <source>
        <dbReference type="PIRSR" id="PIRSR602401-1"/>
    </source>
</evidence>
<dbReference type="InterPro" id="IPR036396">
    <property type="entry name" value="Cyt_P450_sf"/>
</dbReference>
<organism evidence="14 15">
    <name type="scientific">Curvularia kusanoi</name>
    <name type="common">Cochliobolus kusanoi</name>
    <dbReference type="NCBI Taxonomy" id="90978"/>
    <lineage>
        <taxon>Eukaryota</taxon>
        <taxon>Fungi</taxon>
        <taxon>Dikarya</taxon>
        <taxon>Ascomycota</taxon>
        <taxon>Pezizomycotina</taxon>
        <taxon>Dothideomycetes</taxon>
        <taxon>Pleosporomycetidae</taxon>
        <taxon>Pleosporales</taxon>
        <taxon>Pleosporineae</taxon>
        <taxon>Pleosporaceae</taxon>
        <taxon>Curvularia</taxon>
    </lineage>
</organism>
<name>A0A9P4W7W7_CURKU</name>
<dbReference type="Gene3D" id="1.10.630.10">
    <property type="entry name" value="Cytochrome P450"/>
    <property type="match status" value="1"/>
</dbReference>
<dbReference type="OrthoDB" id="3945418at2759"/>
<dbReference type="GO" id="GO:0016705">
    <property type="term" value="F:oxidoreductase activity, acting on paired donors, with incorporation or reduction of molecular oxygen"/>
    <property type="evidence" value="ECO:0007669"/>
    <property type="project" value="InterPro"/>
</dbReference>
<dbReference type="PRINTS" id="PR00463">
    <property type="entry name" value="EP450I"/>
</dbReference>
<dbReference type="InterPro" id="IPR050121">
    <property type="entry name" value="Cytochrome_P450_monoxygenase"/>
</dbReference>
<keyword evidence="9 12" id="KW-0408">Iron</keyword>
<evidence type="ECO:0000256" key="3">
    <source>
        <dbReference type="ARBA" id="ARBA00010617"/>
    </source>
</evidence>
<dbReference type="GO" id="GO:0016020">
    <property type="term" value="C:membrane"/>
    <property type="evidence" value="ECO:0007669"/>
    <property type="project" value="UniProtKB-SubCell"/>
</dbReference>
<dbReference type="PANTHER" id="PTHR24305:SF157">
    <property type="entry name" value="N-ACETYLTRYPTOPHAN 6-HYDROXYLASE IVOC-RELATED"/>
    <property type="match status" value="1"/>
</dbReference>
<protein>
    <recommendedName>
        <fullName evidence="16">Cytochrome P450</fullName>
    </recommendedName>
</protein>
<dbReference type="Pfam" id="PF00067">
    <property type="entry name" value="p450"/>
    <property type="match status" value="1"/>
</dbReference>
<evidence type="ECO:0000256" key="4">
    <source>
        <dbReference type="ARBA" id="ARBA00022617"/>
    </source>
</evidence>
<evidence type="ECO:0000256" key="6">
    <source>
        <dbReference type="ARBA" id="ARBA00022723"/>
    </source>
</evidence>
<comment type="caution">
    <text evidence="14">The sequence shown here is derived from an EMBL/GenBank/DDBJ whole genome shotgun (WGS) entry which is preliminary data.</text>
</comment>
<dbReference type="GO" id="GO:0004497">
    <property type="term" value="F:monooxygenase activity"/>
    <property type="evidence" value="ECO:0007669"/>
    <property type="project" value="UniProtKB-KW"/>
</dbReference>
<keyword evidence="5" id="KW-0812">Transmembrane</keyword>
<sequence>MSLTDLIHTGIATFTSHEFLVAASCMGISYVICNAVYQLYFSPLSAFPGPKIAAITLWYEIYYDVFKWGRYYTQVQKMHEKYGPIVRINPFELHVSDPEFIDTLYTRSAPRDKHAYMTRAFGNDDVTFCTTGHALHRVRRAAVAPFFSKQRVAGLQTLIWTHIEKLCARLDEYKREGRPVPVRDMFGCLTADIIIEYAMGVKQNALDERDFAPYFARAIREFGQYAVVLKHAPWMHKVLRAVPPAWMASVSPEMNASLEFRRMNDRRVREAFERAEEKRGEDNGQGNSSTIFDDLIAGNLAPQEKTPERLSDESQIIIGAALDTTAYTLTVTLFHLLSNPDVLGKLQRELAHAVPDPMAHTPLPELERLPYFSAAINEGLRLSYGLASRNARIAPTPLRYKDYAIPAFTAVGMTAWLTHHDESIFPDSHSFVPERWLSSDGKRLEGMTPDGRPLERYLMAFGRGARMCLGMNLARAELYMCLATLLTRYKMELHDCSREDVVMARDLFLPGTEKEGTGVKVMVL</sequence>